<dbReference type="CDD" id="cd06587">
    <property type="entry name" value="VOC"/>
    <property type="match status" value="1"/>
</dbReference>
<sequence>MPLRRPDGRRMGGSMPAITHRSAKEPAIKSRFLSHGTLKITDVTATRRFYEEVLGLEVVQPMMAALYIRLGGDHTYVCVESKPDRPDMPLLYHNGLDVGSDDEVDEAYRRIAEVADEYGVKELNKPVRQHGVYSFYLKDLDGNWWEIGHLPPRGYRFRFADPRNDLTGRTDLTPQQAKEVFVNPVIDTD</sequence>
<dbReference type="OrthoDB" id="9792626at2"/>
<gene>
    <name evidence="2" type="ORF">E1284_28890</name>
</gene>
<name>A0A4R4NRH1_9ACTN</name>
<dbReference type="Gene3D" id="3.10.180.10">
    <property type="entry name" value="2,3-Dihydroxybiphenyl 1,2-Dioxygenase, domain 1"/>
    <property type="match status" value="1"/>
</dbReference>
<dbReference type="InterPro" id="IPR029068">
    <property type="entry name" value="Glyas_Bleomycin-R_OHBP_Dase"/>
</dbReference>
<reference evidence="2 3" key="1">
    <citation type="submission" date="2019-03" db="EMBL/GenBank/DDBJ databases">
        <title>Draft genome sequences of novel Actinobacteria.</title>
        <authorList>
            <person name="Sahin N."/>
            <person name="Ay H."/>
            <person name="Saygin H."/>
        </authorList>
    </citation>
    <scope>NUCLEOTIDE SEQUENCE [LARGE SCALE GENOMIC DNA]</scope>
    <source>
        <strain evidence="2 3">DSM 45347</strain>
    </source>
</reference>
<keyword evidence="3" id="KW-1185">Reference proteome</keyword>
<dbReference type="EMBL" id="SMJW01000188">
    <property type="protein sequence ID" value="TDC09792.1"/>
    <property type="molecule type" value="Genomic_DNA"/>
</dbReference>
<dbReference type="AlphaFoldDB" id="A0A4R4NRH1"/>
<dbReference type="InterPro" id="IPR037523">
    <property type="entry name" value="VOC_core"/>
</dbReference>
<dbReference type="Proteomes" id="UP000295431">
    <property type="component" value="Unassembled WGS sequence"/>
</dbReference>
<evidence type="ECO:0000259" key="1">
    <source>
        <dbReference type="PROSITE" id="PS51819"/>
    </source>
</evidence>
<feature type="domain" description="VOC" evidence="1">
    <location>
        <begin position="32"/>
        <end position="150"/>
    </location>
</feature>
<dbReference type="Pfam" id="PF00903">
    <property type="entry name" value="Glyoxalase"/>
    <property type="match status" value="1"/>
</dbReference>
<dbReference type="SUPFAM" id="SSF54593">
    <property type="entry name" value="Glyoxalase/Bleomycin resistance protein/Dihydroxybiphenyl dioxygenase"/>
    <property type="match status" value="1"/>
</dbReference>
<protein>
    <submittedName>
        <fullName evidence="2">VOC family protein</fullName>
    </submittedName>
</protein>
<organism evidence="2 3">
    <name type="scientific">Actinomadura bangladeshensis</name>
    <dbReference type="NCBI Taxonomy" id="453573"/>
    <lineage>
        <taxon>Bacteria</taxon>
        <taxon>Bacillati</taxon>
        <taxon>Actinomycetota</taxon>
        <taxon>Actinomycetes</taxon>
        <taxon>Streptosporangiales</taxon>
        <taxon>Thermomonosporaceae</taxon>
        <taxon>Actinomadura</taxon>
    </lineage>
</organism>
<proteinExistence type="predicted"/>
<accession>A0A4R4NRH1</accession>
<evidence type="ECO:0000313" key="2">
    <source>
        <dbReference type="EMBL" id="TDC09792.1"/>
    </source>
</evidence>
<evidence type="ECO:0000313" key="3">
    <source>
        <dbReference type="Proteomes" id="UP000295431"/>
    </source>
</evidence>
<dbReference type="InterPro" id="IPR004360">
    <property type="entry name" value="Glyas_Fos-R_dOase_dom"/>
</dbReference>
<comment type="caution">
    <text evidence="2">The sequence shown here is derived from an EMBL/GenBank/DDBJ whole genome shotgun (WGS) entry which is preliminary data.</text>
</comment>
<dbReference type="PROSITE" id="PS51819">
    <property type="entry name" value="VOC"/>
    <property type="match status" value="1"/>
</dbReference>